<name>A0A0S4M654_9BURK</name>
<keyword evidence="1" id="KW-0812">Transmembrane</keyword>
<protein>
    <submittedName>
        <fullName evidence="2">Putative membrane protein (Partial)</fullName>
    </submittedName>
</protein>
<evidence type="ECO:0000256" key="1">
    <source>
        <dbReference type="SAM" id="Phobius"/>
    </source>
</evidence>
<keyword evidence="1" id="KW-0472">Membrane</keyword>
<dbReference type="EMBL" id="LN906597">
    <property type="protein sequence ID" value="CUT18402.1"/>
    <property type="molecule type" value="Genomic_DNA"/>
</dbReference>
<evidence type="ECO:0000313" key="2">
    <source>
        <dbReference type="EMBL" id="CUT18402.1"/>
    </source>
</evidence>
<accession>A0A0S4M654</accession>
<feature type="transmembrane region" description="Helical" evidence="1">
    <location>
        <begin position="263"/>
        <end position="283"/>
    </location>
</feature>
<dbReference type="AlphaFoldDB" id="A0A0S4M654"/>
<reference evidence="3" key="1">
    <citation type="submission" date="2015-11" db="EMBL/GenBank/DDBJ databases">
        <authorList>
            <person name="Seth-Smith H.M.B."/>
        </authorList>
    </citation>
    <scope>NUCLEOTIDE SEQUENCE [LARGE SCALE GENOMIC DNA]</scope>
    <source>
        <strain evidence="3">2013Ark11</strain>
    </source>
</reference>
<feature type="non-terminal residue" evidence="2">
    <location>
        <position position="1"/>
    </location>
</feature>
<dbReference type="Proteomes" id="UP000198651">
    <property type="component" value="Chromosome I"/>
</dbReference>
<keyword evidence="3" id="KW-1185">Reference proteome</keyword>
<sequence length="311" mass="34280">CDLGDTCDHDGIVSGECYSVICAEECTSPKSGLSLSGITKLKGLIFPLSMLSMIDSSSGLRTSWCRLKLKLCSLVYARDRFSTLSSKQRLPLLRFRRVNVDRIFINALIESGLSLTPSLPLSMDDYTDPNDPRFEKASKYIRSAFVNTGPHTPYINTSLAYSVYPVTHEAYRRITSTRKNCGIGSGYLNMSSIYCKDIGKYILDMATGNDRIISNNIIPGNGTITGNYTITGNDTIPGNGTIPGNDVITDNFDLNSMTKDPMVVIPLFLSLIFLLGMFVNFVLGKCGSSKRTIIHSVKDKISDLRARKYLV</sequence>
<organism evidence="2 3">
    <name type="scientific">Candidatus Ichthyocystis hellenicum</name>
    <dbReference type="NCBI Taxonomy" id="1561003"/>
    <lineage>
        <taxon>Bacteria</taxon>
        <taxon>Pseudomonadati</taxon>
        <taxon>Pseudomonadota</taxon>
        <taxon>Betaproteobacteria</taxon>
        <taxon>Burkholderiales</taxon>
        <taxon>Candidatus Ichthyocystis</taxon>
    </lineage>
</organism>
<keyword evidence="1" id="KW-1133">Transmembrane helix</keyword>
<gene>
    <name evidence="2" type="ORF">Ark11_1611</name>
</gene>
<evidence type="ECO:0000313" key="3">
    <source>
        <dbReference type="Proteomes" id="UP000198651"/>
    </source>
</evidence>
<proteinExistence type="predicted"/>